<proteinExistence type="predicted"/>
<evidence type="ECO:0000313" key="1">
    <source>
        <dbReference type="EMBL" id="SPQ01942.1"/>
    </source>
</evidence>
<keyword evidence="2" id="KW-1185">Reference proteome</keyword>
<sequence>MDRGKAKILDSILKDSSLYQTMSNEEKFSLFLRLEKDYPFLFADSDDDNNDEGEAV</sequence>
<reference evidence="2" key="1">
    <citation type="submission" date="2018-03" db="EMBL/GenBank/DDBJ databases">
        <authorList>
            <person name="Zecchin S."/>
        </authorList>
    </citation>
    <scope>NUCLEOTIDE SEQUENCE [LARGE SCALE GENOMIC DNA]</scope>
</reference>
<name>A0A2U3QKN5_9BACT</name>
<dbReference type="AlphaFoldDB" id="A0A2U3QKN5"/>
<dbReference type="Proteomes" id="UP000245125">
    <property type="component" value="Unassembled WGS sequence"/>
</dbReference>
<organism evidence="1 2">
    <name type="scientific">Candidatus Sulfobium mesophilum</name>
    <dbReference type="NCBI Taxonomy" id="2016548"/>
    <lineage>
        <taxon>Bacteria</taxon>
        <taxon>Pseudomonadati</taxon>
        <taxon>Nitrospirota</taxon>
        <taxon>Nitrospiria</taxon>
        <taxon>Nitrospirales</taxon>
        <taxon>Nitrospiraceae</taxon>
        <taxon>Candidatus Sulfobium</taxon>
    </lineage>
</organism>
<protein>
    <submittedName>
        <fullName evidence="1">Uncharacterized protein</fullName>
    </submittedName>
</protein>
<evidence type="ECO:0000313" key="2">
    <source>
        <dbReference type="Proteomes" id="UP000245125"/>
    </source>
</evidence>
<gene>
    <name evidence="1" type="ORF">NBG4_80042</name>
</gene>
<accession>A0A2U3QKN5</accession>
<dbReference type="EMBL" id="OUUY01000130">
    <property type="protein sequence ID" value="SPQ01942.1"/>
    <property type="molecule type" value="Genomic_DNA"/>
</dbReference>